<dbReference type="Proteomes" id="UP000828048">
    <property type="component" value="Chromosome 1"/>
</dbReference>
<evidence type="ECO:0000313" key="2">
    <source>
        <dbReference type="Proteomes" id="UP000828048"/>
    </source>
</evidence>
<keyword evidence="2" id="KW-1185">Reference proteome</keyword>
<accession>A0ACB7XM08</accession>
<name>A0ACB7XM08_9ERIC</name>
<evidence type="ECO:0000313" key="1">
    <source>
        <dbReference type="EMBL" id="KAH7841991.1"/>
    </source>
</evidence>
<reference evidence="1 2" key="1">
    <citation type="journal article" date="2021" name="Hortic Res">
        <title>High-quality reference genome and annotation aids understanding of berry development for evergreen blueberry (Vaccinium darrowii).</title>
        <authorList>
            <person name="Yu J."/>
            <person name="Hulse-Kemp A.M."/>
            <person name="Babiker E."/>
            <person name="Staton M."/>
        </authorList>
    </citation>
    <scope>NUCLEOTIDE SEQUENCE [LARGE SCALE GENOMIC DNA]</scope>
    <source>
        <strain evidence="2">cv. NJ 8807/NJ 8810</strain>
        <tissue evidence="1">Young leaf</tissue>
    </source>
</reference>
<sequence length="387" mass="42371">MEFKTHEIFRDVVKEHAIKFGKKVKFVKNEKQKISAICLAKGCPWYIYASFVKGDGVLRIKHYIANHSCSRKYNVPHVRTKWIVKRYGERIGKNPTWPIQSLADTIESEWIVHVDRQKVFRAKRRALAMLEGTPTEQFGMLMGYIDEVRANNLGSTIKIKCKPVDGSDNVVKFKRLYICWGSLKTDVKKRSGRPKKVRRRKPDEVLTGQTTLTRKGVKMTCSGCGKTEHNKRGCKAKGTSAVGGEVNAIGGEENAAGGEGNVVGREVNAGTPITKVGRGAGGPSRGAKRAGRGARGASRGSTTDRNSPLNANEKSGITSVVNEIAVGSQTSVMNVGHREGSGVNTREQLQKKCNPTSNQPQPLRWKGKRVFLASSLKAGAASRNAAK</sequence>
<organism evidence="1 2">
    <name type="scientific">Vaccinium darrowii</name>
    <dbReference type="NCBI Taxonomy" id="229202"/>
    <lineage>
        <taxon>Eukaryota</taxon>
        <taxon>Viridiplantae</taxon>
        <taxon>Streptophyta</taxon>
        <taxon>Embryophyta</taxon>
        <taxon>Tracheophyta</taxon>
        <taxon>Spermatophyta</taxon>
        <taxon>Magnoliopsida</taxon>
        <taxon>eudicotyledons</taxon>
        <taxon>Gunneridae</taxon>
        <taxon>Pentapetalae</taxon>
        <taxon>asterids</taxon>
        <taxon>Ericales</taxon>
        <taxon>Ericaceae</taxon>
        <taxon>Vaccinioideae</taxon>
        <taxon>Vaccinieae</taxon>
        <taxon>Vaccinium</taxon>
    </lineage>
</organism>
<comment type="caution">
    <text evidence="1">The sequence shown here is derived from an EMBL/GenBank/DDBJ whole genome shotgun (WGS) entry which is preliminary data.</text>
</comment>
<gene>
    <name evidence="1" type="ORF">Vadar_000269</name>
</gene>
<proteinExistence type="predicted"/>
<dbReference type="EMBL" id="CM037151">
    <property type="protein sequence ID" value="KAH7841991.1"/>
    <property type="molecule type" value="Genomic_DNA"/>
</dbReference>
<protein>
    <submittedName>
        <fullName evidence="1">Uncharacterized protein</fullName>
    </submittedName>
</protein>